<evidence type="ECO:0000313" key="2">
    <source>
        <dbReference type="Proteomes" id="UP000095284"/>
    </source>
</evidence>
<dbReference type="AlphaFoldDB" id="A0A1I7S209"/>
<gene>
    <name evidence="1" type="ORF">BXYJ_LOCUS2858</name>
</gene>
<keyword evidence="3" id="KW-1185">Reference proteome</keyword>
<dbReference type="EMBL" id="CAJFDI010000001">
    <property type="protein sequence ID" value="CAD5212314.1"/>
    <property type="molecule type" value="Genomic_DNA"/>
</dbReference>
<organism evidence="2 4">
    <name type="scientific">Bursaphelenchus xylophilus</name>
    <name type="common">Pinewood nematode worm</name>
    <name type="synonym">Aphelenchoides xylophilus</name>
    <dbReference type="NCBI Taxonomy" id="6326"/>
    <lineage>
        <taxon>Eukaryota</taxon>
        <taxon>Metazoa</taxon>
        <taxon>Ecdysozoa</taxon>
        <taxon>Nematoda</taxon>
        <taxon>Chromadorea</taxon>
        <taxon>Rhabditida</taxon>
        <taxon>Tylenchina</taxon>
        <taxon>Tylenchomorpha</taxon>
        <taxon>Aphelenchoidea</taxon>
        <taxon>Aphelenchoididae</taxon>
        <taxon>Bursaphelenchus</taxon>
    </lineage>
</organism>
<dbReference type="Proteomes" id="UP000095284">
    <property type="component" value="Unplaced"/>
</dbReference>
<dbReference type="EMBL" id="CAJFCV020000001">
    <property type="protein sequence ID" value="CAG9090251.1"/>
    <property type="molecule type" value="Genomic_DNA"/>
</dbReference>
<proteinExistence type="predicted"/>
<name>A0A1I7S209_BURXY</name>
<evidence type="ECO:0000313" key="3">
    <source>
        <dbReference type="Proteomes" id="UP000659654"/>
    </source>
</evidence>
<sequence length="114" mass="13135">MDQKPASKYHGKLASHRNGQQILIEVEGNENKSAFELTSELVDRADRVHGHEMLKRRLGEYHRNLPLAAGEMPFPAICQAIQVVVGQCEREKSHWRETQVLADSFQRFLRILSR</sequence>
<dbReference type="Proteomes" id="UP000659654">
    <property type="component" value="Unassembled WGS sequence"/>
</dbReference>
<protein>
    <submittedName>
        <fullName evidence="1">(pine wood nematode) hypothetical protein</fullName>
    </submittedName>
</protein>
<reference evidence="1" key="2">
    <citation type="submission" date="2020-09" db="EMBL/GenBank/DDBJ databases">
        <authorList>
            <person name="Kikuchi T."/>
        </authorList>
    </citation>
    <scope>NUCLEOTIDE SEQUENCE</scope>
    <source>
        <strain evidence="1">Ka4C1</strain>
    </source>
</reference>
<accession>A0A1I7S209</accession>
<dbReference type="WBParaSite" id="BXY_0703800.1">
    <property type="protein sequence ID" value="BXY_0703800.1"/>
    <property type="gene ID" value="BXY_0703800"/>
</dbReference>
<evidence type="ECO:0000313" key="1">
    <source>
        <dbReference type="EMBL" id="CAD5212314.1"/>
    </source>
</evidence>
<reference evidence="4" key="1">
    <citation type="submission" date="2016-11" db="UniProtKB">
        <authorList>
            <consortium name="WormBaseParasite"/>
        </authorList>
    </citation>
    <scope>IDENTIFICATION</scope>
</reference>
<evidence type="ECO:0000313" key="4">
    <source>
        <dbReference type="WBParaSite" id="BXY_0703800.1"/>
    </source>
</evidence>
<dbReference type="Proteomes" id="UP000582659">
    <property type="component" value="Unassembled WGS sequence"/>
</dbReference>